<reference evidence="1 2" key="1">
    <citation type="submission" date="2017-06" db="EMBL/GenBank/DDBJ databases">
        <authorList>
            <person name="Kim H.J."/>
            <person name="Triplett B.A."/>
        </authorList>
    </citation>
    <scope>NUCLEOTIDE SEQUENCE [LARGE SCALE GENOMIC DNA]</scope>
</reference>
<keyword evidence="2" id="KW-1185">Reference proteome</keyword>
<dbReference type="GeneID" id="40088055"/>
<sequence length="86" mass="9956">MSTIWSVYLTKTQIDFLYVKTGFDVIPANTNGLLYEFHFTPEEIQTYMNTIVKLDPTANFIQNDVYTLYHCFVAGYSSYEQHLGIA</sequence>
<dbReference type="EMBL" id="MF403008">
    <property type="protein sequence ID" value="AUZ94864.1"/>
    <property type="molecule type" value="Genomic_DNA"/>
</dbReference>
<protein>
    <submittedName>
        <fullName evidence="1">Uncharacterized protein</fullName>
    </submittedName>
</protein>
<evidence type="ECO:0000313" key="1">
    <source>
        <dbReference type="EMBL" id="AUZ94864.1"/>
    </source>
</evidence>
<dbReference type="Proteomes" id="UP000223025">
    <property type="component" value="Segment"/>
</dbReference>
<accession>A0A2L0UZA2</accession>
<dbReference type="KEGG" id="vg:40088055"/>
<organism evidence="1 2">
    <name type="scientific">Agrobacterium phage Atu_ph07</name>
    <dbReference type="NCBI Taxonomy" id="2024264"/>
    <lineage>
        <taxon>Viruses</taxon>
        <taxon>Duplodnaviria</taxon>
        <taxon>Heunggongvirae</taxon>
        <taxon>Uroviricota</taxon>
        <taxon>Caudoviricetes</taxon>
        <taxon>Polybotosvirus</taxon>
        <taxon>Polybotosvirus Atuph07</taxon>
    </lineage>
</organism>
<name>A0A2L0UZA2_9CAUD</name>
<proteinExistence type="predicted"/>
<dbReference type="RefSeq" id="YP_009611717.1">
    <property type="nucleotide sequence ID" value="NC_042013.1"/>
</dbReference>
<evidence type="ECO:0000313" key="2">
    <source>
        <dbReference type="Proteomes" id="UP000223025"/>
    </source>
</evidence>